<organism evidence="10 12">
    <name type="scientific">Iris pallida</name>
    <name type="common">Sweet iris</name>
    <dbReference type="NCBI Taxonomy" id="29817"/>
    <lineage>
        <taxon>Eukaryota</taxon>
        <taxon>Viridiplantae</taxon>
        <taxon>Streptophyta</taxon>
        <taxon>Embryophyta</taxon>
        <taxon>Tracheophyta</taxon>
        <taxon>Spermatophyta</taxon>
        <taxon>Magnoliopsida</taxon>
        <taxon>Liliopsida</taxon>
        <taxon>Asparagales</taxon>
        <taxon>Iridaceae</taxon>
        <taxon>Iridoideae</taxon>
        <taxon>Irideae</taxon>
        <taxon>Iris</taxon>
    </lineage>
</organism>
<dbReference type="Proteomes" id="UP001140949">
    <property type="component" value="Unassembled WGS sequence"/>
</dbReference>
<dbReference type="Gene3D" id="3.40.50.150">
    <property type="entry name" value="Vaccinia Virus protein VP39"/>
    <property type="match status" value="1"/>
</dbReference>
<dbReference type="GO" id="GO:0032259">
    <property type="term" value="P:methylation"/>
    <property type="evidence" value="ECO:0007669"/>
    <property type="project" value="UniProtKB-KW"/>
</dbReference>
<evidence type="ECO:0000256" key="9">
    <source>
        <dbReference type="SAM" id="MobiDB-lite"/>
    </source>
</evidence>
<reference evidence="10" key="2">
    <citation type="submission" date="2023-04" db="EMBL/GenBank/DDBJ databases">
        <authorList>
            <person name="Bruccoleri R.E."/>
            <person name="Oakeley E.J."/>
            <person name="Faust A.-M."/>
            <person name="Dessus-Babus S."/>
            <person name="Altorfer M."/>
            <person name="Burckhardt D."/>
            <person name="Oertli M."/>
            <person name="Naumann U."/>
            <person name="Petersen F."/>
            <person name="Wong J."/>
        </authorList>
    </citation>
    <scope>NUCLEOTIDE SEQUENCE</scope>
    <source>
        <strain evidence="10">GSM-AAB239-AS_SAM_17_03QT</strain>
        <tissue evidence="10">Leaf</tissue>
    </source>
</reference>
<dbReference type="GO" id="GO:0005737">
    <property type="term" value="C:cytoplasm"/>
    <property type="evidence" value="ECO:0007669"/>
    <property type="project" value="UniProtKB-SubCell"/>
</dbReference>
<evidence type="ECO:0000256" key="8">
    <source>
        <dbReference type="ARBA" id="ARBA00023242"/>
    </source>
</evidence>
<keyword evidence="8" id="KW-0539">Nucleus</keyword>
<evidence type="ECO:0000256" key="4">
    <source>
        <dbReference type="ARBA" id="ARBA00020594"/>
    </source>
</evidence>
<dbReference type="EC" id="2.1.1.60" evidence="3"/>
<proteinExistence type="predicted"/>
<dbReference type="EMBL" id="JANAVB010000194">
    <property type="protein sequence ID" value="KAJ6854224.1"/>
    <property type="molecule type" value="Genomic_DNA"/>
</dbReference>
<dbReference type="InterPro" id="IPR019410">
    <property type="entry name" value="Methyltransf_16"/>
</dbReference>
<feature type="compositionally biased region" description="Acidic residues" evidence="9">
    <location>
        <begin position="1"/>
        <end position="10"/>
    </location>
</feature>
<evidence type="ECO:0000256" key="5">
    <source>
        <dbReference type="ARBA" id="ARBA00022490"/>
    </source>
</evidence>
<evidence type="ECO:0000256" key="7">
    <source>
        <dbReference type="ARBA" id="ARBA00022679"/>
    </source>
</evidence>
<evidence type="ECO:0000256" key="6">
    <source>
        <dbReference type="ARBA" id="ARBA00022603"/>
    </source>
</evidence>
<dbReference type="GO" id="GO:0005634">
    <property type="term" value="C:nucleus"/>
    <property type="evidence" value="ECO:0007669"/>
    <property type="project" value="UniProtKB-SubCell"/>
</dbReference>
<evidence type="ECO:0000256" key="2">
    <source>
        <dbReference type="ARBA" id="ARBA00004496"/>
    </source>
</evidence>
<evidence type="ECO:0000256" key="3">
    <source>
        <dbReference type="ARBA" id="ARBA00011914"/>
    </source>
</evidence>
<dbReference type="AlphaFoldDB" id="A0AAX6H5B1"/>
<accession>A0AAX6H5B1</accession>
<evidence type="ECO:0000256" key="1">
    <source>
        <dbReference type="ARBA" id="ARBA00004123"/>
    </source>
</evidence>
<evidence type="ECO:0000313" key="12">
    <source>
        <dbReference type="Proteomes" id="UP001140949"/>
    </source>
</evidence>
<keyword evidence="7" id="KW-0808">Transferase</keyword>
<dbReference type="PANTHER" id="PTHR13539">
    <property type="entry name" value="CALMODULIN-LYSINE N-METHYLTRANSFERASE"/>
    <property type="match status" value="1"/>
</dbReference>
<feature type="region of interest" description="Disordered" evidence="9">
    <location>
        <begin position="1"/>
        <end position="22"/>
    </location>
</feature>
<keyword evidence="5" id="KW-0963">Cytoplasm</keyword>
<dbReference type="EMBL" id="JANAVB010012200">
    <property type="protein sequence ID" value="KAJ6836209.1"/>
    <property type="molecule type" value="Genomic_DNA"/>
</dbReference>
<dbReference type="InterPro" id="IPR029063">
    <property type="entry name" value="SAM-dependent_MTases_sf"/>
</dbReference>
<evidence type="ECO:0000313" key="10">
    <source>
        <dbReference type="EMBL" id="KAJ6836209.1"/>
    </source>
</evidence>
<name>A0AAX6H5B1_IRIPA</name>
<protein>
    <recommendedName>
        <fullName evidence="4">Calmodulin-lysine N-methyltransferase</fullName>
        <ecNumber evidence="3">2.1.1.60</ecNumber>
    </recommendedName>
</protein>
<evidence type="ECO:0000313" key="11">
    <source>
        <dbReference type="EMBL" id="KAJ6854224.1"/>
    </source>
</evidence>
<dbReference type="InterPro" id="IPR025800">
    <property type="entry name" value="CaM-Lys-N-MeTrfase"/>
</dbReference>
<keyword evidence="6" id="KW-0489">Methyltransferase</keyword>
<dbReference type="SUPFAM" id="SSF53335">
    <property type="entry name" value="S-adenosyl-L-methionine-dependent methyltransferases"/>
    <property type="match status" value="1"/>
</dbReference>
<dbReference type="GO" id="GO:0018025">
    <property type="term" value="F:calmodulin-lysine N-methyltransferase activity"/>
    <property type="evidence" value="ECO:0007669"/>
    <property type="project" value="UniProtKB-EC"/>
</dbReference>
<keyword evidence="12" id="KW-1185">Reference proteome</keyword>
<sequence length="344" mass="38440">MEEEEEEEEEKPAAAAAASSSSSLRWGILRRALLPSSQSSATTTTNNRQYVANTRKISRKAAGGFNLVSCHPLDNSNLAGTWSKIRDLAGPKDVCVCYNLPVAAGPQLVLIQRMEDCVDLDDFEISNKFDIDTTGLVCSWPSEDVLAYYCINHPNMFRSKRVLELGSGYGLAGFAIAASSEACEVVISDGNPQVVGYIQRSIHVNADIFGSTKVSSMTLHWNQDQFMDLNSFDVIVASDCTFFKEFHESLARTIKSLLKNSETSEAIFLSPKRGNSLDKFLKTIEDFGLHYELVEKYDNLVWDLHQKFLHSDDTSWPNYDKDHCYPLLARITFSSRDRSCQTAL</sequence>
<feature type="compositionally biased region" description="Low complexity" evidence="9">
    <location>
        <begin position="13"/>
        <end position="22"/>
    </location>
</feature>
<gene>
    <name evidence="11" type="ORF">M6B38_101965</name>
    <name evidence="10" type="ORF">M6B38_326930</name>
</gene>
<dbReference type="CDD" id="cd02440">
    <property type="entry name" value="AdoMet_MTases"/>
    <property type="match status" value="1"/>
</dbReference>
<reference evidence="10" key="1">
    <citation type="journal article" date="2023" name="GigaByte">
        <title>Genome assembly of the bearded iris, Iris pallida Lam.</title>
        <authorList>
            <person name="Bruccoleri R.E."/>
            <person name="Oakeley E.J."/>
            <person name="Faust A.M.E."/>
            <person name="Altorfer M."/>
            <person name="Dessus-Babus S."/>
            <person name="Burckhardt D."/>
            <person name="Oertli M."/>
            <person name="Naumann U."/>
            <person name="Petersen F."/>
            <person name="Wong J."/>
        </authorList>
    </citation>
    <scope>NUCLEOTIDE SEQUENCE</scope>
    <source>
        <strain evidence="10">GSM-AAB239-AS_SAM_17_03QT</strain>
    </source>
</reference>
<comment type="caution">
    <text evidence="10">The sequence shown here is derived from an EMBL/GenBank/DDBJ whole genome shotgun (WGS) entry which is preliminary data.</text>
</comment>
<dbReference type="Pfam" id="PF10294">
    <property type="entry name" value="Methyltransf_16"/>
    <property type="match status" value="1"/>
</dbReference>
<dbReference type="PANTHER" id="PTHR13539:SF3">
    <property type="entry name" value="CALMODULIN-LYSINE N-METHYLTRANSFERASE"/>
    <property type="match status" value="1"/>
</dbReference>
<comment type="subcellular location">
    <subcellularLocation>
        <location evidence="2">Cytoplasm</location>
    </subcellularLocation>
    <subcellularLocation>
        <location evidence="1">Nucleus</location>
    </subcellularLocation>
</comment>